<keyword evidence="4 8" id="KW-0732">Signal</keyword>
<dbReference type="PROSITE" id="PS51257">
    <property type="entry name" value="PROKAR_LIPOPROTEIN"/>
    <property type="match status" value="1"/>
</dbReference>
<feature type="signal peptide" evidence="8">
    <location>
        <begin position="1"/>
        <end position="19"/>
    </location>
</feature>
<evidence type="ECO:0000256" key="1">
    <source>
        <dbReference type="ARBA" id="ARBA00004635"/>
    </source>
</evidence>
<dbReference type="NCBIfam" id="TIGR02887">
    <property type="entry name" value="spore_ger_x_C"/>
    <property type="match status" value="1"/>
</dbReference>
<evidence type="ECO:0000256" key="4">
    <source>
        <dbReference type="ARBA" id="ARBA00022729"/>
    </source>
</evidence>
<evidence type="ECO:0000256" key="2">
    <source>
        <dbReference type="ARBA" id="ARBA00007886"/>
    </source>
</evidence>
<evidence type="ECO:0000313" key="11">
    <source>
        <dbReference type="EMBL" id="RCX20563.1"/>
    </source>
</evidence>
<feature type="domain" description="Spore germination GerAC-like C-terminal" evidence="9">
    <location>
        <begin position="206"/>
        <end position="366"/>
    </location>
</feature>
<evidence type="ECO:0000256" key="6">
    <source>
        <dbReference type="ARBA" id="ARBA00023139"/>
    </source>
</evidence>
<dbReference type="GO" id="GO:0016020">
    <property type="term" value="C:membrane"/>
    <property type="evidence" value="ECO:0007669"/>
    <property type="project" value="UniProtKB-SubCell"/>
</dbReference>
<evidence type="ECO:0000256" key="5">
    <source>
        <dbReference type="ARBA" id="ARBA00023136"/>
    </source>
</evidence>
<dbReference type="Pfam" id="PF25198">
    <property type="entry name" value="Spore_GerAC_N"/>
    <property type="match status" value="1"/>
</dbReference>
<dbReference type="AlphaFoldDB" id="A0A369BG85"/>
<proteinExistence type="inferred from homology"/>
<evidence type="ECO:0000256" key="3">
    <source>
        <dbReference type="ARBA" id="ARBA00022544"/>
    </source>
</evidence>
<reference evidence="11 12" key="1">
    <citation type="submission" date="2018-07" db="EMBL/GenBank/DDBJ databases">
        <title>Genomic Encyclopedia of Type Strains, Phase III (KMG-III): the genomes of soil and plant-associated and newly described type strains.</title>
        <authorList>
            <person name="Whitman W."/>
        </authorList>
    </citation>
    <scope>NUCLEOTIDE SEQUENCE [LARGE SCALE GENOMIC DNA]</scope>
    <source>
        <strain evidence="11 12">CECT 8333</strain>
    </source>
</reference>
<keyword evidence="12" id="KW-1185">Reference proteome</keyword>
<gene>
    <name evidence="11" type="ORF">DFP94_103294</name>
</gene>
<evidence type="ECO:0000256" key="7">
    <source>
        <dbReference type="ARBA" id="ARBA00023288"/>
    </source>
</evidence>
<evidence type="ECO:0000259" key="10">
    <source>
        <dbReference type="Pfam" id="PF25198"/>
    </source>
</evidence>
<sequence length="369" mass="41685">MKKGICCLLAILLSGTLSGCQFKDIDKRSFVLAIGIDRPDDPKKRDQFEVTLKMGIPEGDPTKRSQESVVITEVAESVPEAIRLAKSKMDKEVDFSHCKALIYGESLVRNNITPIVDWSSRRRDIQLIMYCAVGMPNAKEVVQMQTKSERLPGNALILGLGKEGTESPYIKTVYSYDLKRRVTERGLDPIMPIVEAKHPDMLVIDKLALFNKKKMVTVLSPEETRIYNLLTSHNLRSSFRVDAEGTSFDYNLEASKSRYRIQGGKDGKAVIQYTLSGRAVLEENTVGTSVTGPVMRGYSKAAGEKWKKDGEQLLKKIQATGLDPIGWGLRYYSRNWNNATEQEDWKRLYPNLEFQVKADMEIKYTGMIR</sequence>
<dbReference type="OrthoDB" id="2433998at2"/>
<dbReference type="InterPro" id="IPR038501">
    <property type="entry name" value="Spore_GerAC_C_sf"/>
</dbReference>
<dbReference type="InterPro" id="IPR008844">
    <property type="entry name" value="Spore_GerAC-like"/>
</dbReference>
<comment type="similarity">
    <text evidence="2">Belongs to the GerABKC lipoprotein family.</text>
</comment>
<feature type="domain" description="Spore germination protein N-terminal" evidence="10">
    <location>
        <begin position="23"/>
        <end position="195"/>
    </location>
</feature>
<dbReference type="Proteomes" id="UP000253090">
    <property type="component" value="Unassembled WGS sequence"/>
</dbReference>
<dbReference type="PANTHER" id="PTHR35789">
    <property type="entry name" value="SPORE GERMINATION PROTEIN B3"/>
    <property type="match status" value="1"/>
</dbReference>
<protein>
    <submittedName>
        <fullName evidence="11">Spore germination protein KC</fullName>
    </submittedName>
</protein>
<keyword evidence="3" id="KW-0309">Germination</keyword>
<dbReference type="GO" id="GO:0009847">
    <property type="term" value="P:spore germination"/>
    <property type="evidence" value="ECO:0007669"/>
    <property type="project" value="InterPro"/>
</dbReference>
<keyword evidence="6" id="KW-0564">Palmitate</keyword>
<dbReference type="PANTHER" id="PTHR35789:SF1">
    <property type="entry name" value="SPORE GERMINATION PROTEIN B3"/>
    <property type="match status" value="1"/>
</dbReference>
<feature type="chain" id="PRO_5038599359" evidence="8">
    <location>
        <begin position="20"/>
        <end position="369"/>
    </location>
</feature>
<keyword evidence="5" id="KW-0472">Membrane</keyword>
<accession>A0A369BG85</accession>
<dbReference type="EMBL" id="QPJW01000003">
    <property type="protein sequence ID" value="RCX20563.1"/>
    <property type="molecule type" value="Genomic_DNA"/>
</dbReference>
<evidence type="ECO:0000256" key="8">
    <source>
        <dbReference type="SAM" id="SignalP"/>
    </source>
</evidence>
<name>A0A369BG85_9BACL</name>
<dbReference type="InterPro" id="IPR057336">
    <property type="entry name" value="GerAC_N"/>
</dbReference>
<evidence type="ECO:0000259" key="9">
    <source>
        <dbReference type="Pfam" id="PF05504"/>
    </source>
</evidence>
<comment type="subcellular location">
    <subcellularLocation>
        <location evidence="1">Membrane</location>
        <topology evidence="1">Lipid-anchor</topology>
    </subcellularLocation>
</comment>
<evidence type="ECO:0000313" key="12">
    <source>
        <dbReference type="Proteomes" id="UP000253090"/>
    </source>
</evidence>
<dbReference type="InterPro" id="IPR046953">
    <property type="entry name" value="Spore_GerAC-like_C"/>
</dbReference>
<dbReference type="Gene3D" id="3.30.300.210">
    <property type="entry name" value="Nutrient germinant receptor protein C, domain 3"/>
    <property type="match status" value="1"/>
</dbReference>
<dbReference type="Pfam" id="PF05504">
    <property type="entry name" value="Spore_GerAC"/>
    <property type="match status" value="1"/>
</dbReference>
<comment type="caution">
    <text evidence="11">The sequence shown here is derived from an EMBL/GenBank/DDBJ whole genome shotgun (WGS) entry which is preliminary data.</text>
</comment>
<keyword evidence="7" id="KW-0449">Lipoprotein</keyword>
<dbReference type="RefSeq" id="WP_114496627.1">
    <property type="nucleotide sequence ID" value="NZ_QPJW01000003.1"/>
</dbReference>
<organism evidence="11 12">
    <name type="scientific">Fontibacillus phaseoli</name>
    <dbReference type="NCBI Taxonomy" id="1416533"/>
    <lineage>
        <taxon>Bacteria</taxon>
        <taxon>Bacillati</taxon>
        <taxon>Bacillota</taxon>
        <taxon>Bacilli</taxon>
        <taxon>Bacillales</taxon>
        <taxon>Paenibacillaceae</taxon>
        <taxon>Fontibacillus</taxon>
    </lineage>
</organism>